<gene>
    <name evidence="2" type="ORF">HMPREF9135_2408</name>
</gene>
<sequence>MDKPKDSNRQTKGQRWQAKGPTSGKTTPPLLPQPTAEGAGERLPATRGRAAAVSLPAGFYFGKSLLSWNWKYVLRSLMSQRPPTFTNRSR</sequence>
<dbReference type="RefSeq" id="WP_021589827.1">
    <property type="nucleotide sequence ID" value="NZ_AWEY01000027.1"/>
</dbReference>
<organism evidence="2 3">
    <name type="scientific">Segatella baroniae F0067</name>
    <dbReference type="NCBI Taxonomy" id="1115809"/>
    <lineage>
        <taxon>Bacteria</taxon>
        <taxon>Pseudomonadati</taxon>
        <taxon>Bacteroidota</taxon>
        <taxon>Bacteroidia</taxon>
        <taxon>Bacteroidales</taxon>
        <taxon>Prevotellaceae</taxon>
        <taxon>Segatella</taxon>
    </lineage>
</organism>
<comment type="caution">
    <text evidence="2">The sequence shown here is derived from an EMBL/GenBank/DDBJ whole genome shotgun (WGS) entry which is preliminary data.</text>
</comment>
<accession>U2QK25</accession>
<dbReference type="AlphaFoldDB" id="U2QK25"/>
<reference evidence="2 3" key="1">
    <citation type="submission" date="2013-08" db="EMBL/GenBank/DDBJ databases">
        <authorList>
            <person name="Durkin A.S."/>
            <person name="Haft D.R."/>
            <person name="McCorrison J."/>
            <person name="Torralba M."/>
            <person name="Gillis M."/>
            <person name="Haft D.H."/>
            <person name="Methe B."/>
            <person name="Sutton G."/>
            <person name="Nelson K.E."/>
        </authorList>
    </citation>
    <scope>NUCLEOTIDE SEQUENCE [LARGE SCALE GENOMIC DNA]</scope>
    <source>
        <strain evidence="2 3">F0067</strain>
    </source>
</reference>
<name>U2QK25_9BACT</name>
<feature type="region of interest" description="Disordered" evidence="1">
    <location>
        <begin position="1"/>
        <end position="46"/>
    </location>
</feature>
<evidence type="ECO:0000313" key="2">
    <source>
        <dbReference type="EMBL" id="ERK39167.1"/>
    </source>
</evidence>
<keyword evidence="3" id="KW-1185">Reference proteome</keyword>
<proteinExistence type="predicted"/>
<dbReference type="PATRIC" id="fig|1115809.3.peg.1508"/>
<dbReference type="EMBL" id="AWEY01000027">
    <property type="protein sequence ID" value="ERK39167.1"/>
    <property type="molecule type" value="Genomic_DNA"/>
</dbReference>
<evidence type="ECO:0000256" key="1">
    <source>
        <dbReference type="SAM" id="MobiDB-lite"/>
    </source>
</evidence>
<dbReference type="Proteomes" id="UP000016648">
    <property type="component" value="Unassembled WGS sequence"/>
</dbReference>
<protein>
    <submittedName>
        <fullName evidence="2">Uncharacterized protein</fullName>
    </submittedName>
</protein>
<evidence type="ECO:0000313" key="3">
    <source>
        <dbReference type="Proteomes" id="UP000016648"/>
    </source>
</evidence>